<protein>
    <submittedName>
        <fullName evidence="2">Uncharacterized protein</fullName>
    </submittedName>
</protein>
<proteinExistence type="predicted"/>
<evidence type="ECO:0000256" key="1">
    <source>
        <dbReference type="SAM" id="MobiDB-lite"/>
    </source>
</evidence>
<sequence>MDSPSAFGLRNTLDTVNTAFPTKRTVDILSADGNNQLLVATDTGFIGGKYFHFPSLLIRVVRIHSVQVCCKQGSFLATGTGPDFHDDILAFQGIGGDEQYFGFLLAQGKFFLKLVKLFTGHFKHLLVGLFLHELMGFTDLGVQRMHQPQLVDDGGKMRPLLVQAFKEFHVLHGFRTAQFFVYICELFLILGQFLQHSFLLKAKYTKPPALCIALLDIQLGEGETIFPYLCGIKTVHSQKEQSSCKEKQGGNEAHMQPYSPLCRLGDNLVVEAGELVNYKEYDSLACITETHEKCSYTENNPIITTLLIDNQAINYIGHGRTHEGPETAETQSPKCHPNDE</sequence>
<dbReference type="AlphaFoldDB" id="A0A644VWT3"/>
<dbReference type="EMBL" id="VSSQ01000480">
    <property type="protein sequence ID" value="MPL95766.1"/>
    <property type="molecule type" value="Genomic_DNA"/>
</dbReference>
<reference evidence="2" key="1">
    <citation type="submission" date="2019-08" db="EMBL/GenBank/DDBJ databases">
        <authorList>
            <person name="Kucharzyk K."/>
            <person name="Murdoch R.W."/>
            <person name="Higgins S."/>
            <person name="Loffler F."/>
        </authorList>
    </citation>
    <scope>NUCLEOTIDE SEQUENCE</scope>
</reference>
<gene>
    <name evidence="2" type="ORF">SDC9_41938</name>
</gene>
<accession>A0A644VWT3</accession>
<feature type="region of interest" description="Disordered" evidence="1">
    <location>
        <begin position="317"/>
        <end position="340"/>
    </location>
</feature>
<comment type="caution">
    <text evidence="2">The sequence shown here is derived from an EMBL/GenBank/DDBJ whole genome shotgun (WGS) entry which is preliminary data.</text>
</comment>
<evidence type="ECO:0000313" key="2">
    <source>
        <dbReference type="EMBL" id="MPL95766.1"/>
    </source>
</evidence>
<name>A0A644VWT3_9ZZZZ</name>
<organism evidence="2">
    <name type="scientific">bioreactor metagenome</name>
    <dbReference type="NCBI Taxonomy" id="1076179"/>
    <lineage>
        <taxon>unclassified sequences</taxon>
        <taxon>metagenomes</taxon>
        <taxon>ecological metagenomes</taxon>
    </lineage>
</organism>